<dbReference type="AlphaFoldDB" id="A0A815HL14"/>
<feature type="compositionally biased region" description="Low complexity" evidence="1">
    <location>
        <begin position="281"/>
        <end position="290"/>
    </location>
</feature>
<dbReference type="Gene3D" id="1.25.10.10">
    <property type="entry name" value="Leucine-rich Repeat Variant"/>
    <property type="match status" value="1"/>
</dbReference>
<name>A0A815HL14_ADIRI</name>
<feature type="region of interest" description="Disordered" evidence="1">
    <location>
        <begin position="175"/>
        <end position="206"/>
    </location>
</feature>
<protein>
    <submittedName>
        <fullName evidence="2">Uncharacterized protein</fullName>
    </submittedName>
</protein>
<comment type="caution">
    <text evidence="2">The sequence shown here is derived from an EMBL/GenBank/DDBJ whole genome shotgun (WGS) entry which is preliminary data.</text>
</comment>
<gene>
    <name evidence="2" type="ORF">XAT740_LOCUS31642</name>
</gene>
<accession>A0A815HL14</accession>
<dbReference type="EMBL" id="CAJNOR010002896">
    <property type="protein sequence ID" value="CAF1354012.1"/>
    <property type="molecule type" value="Genomic_DNA"/>
</dbReference>
<keyword evidence="3" id="KW-1185">Reference proteome</keyword>
<feature type="non-terminal residue" evidence="2">
    <location>
        <position position="1"/>
    </location>
</feature>
<feature type="region of interest" description="Disordered" evidence="1">
    <location>
        <begin position="256"/>
        <end position="290"/>
    </location>
</feature>
<feature type="region of interest" description="Disordered" evidence="1">
    <location>
        <begin position="321"/>
        <end position="340"/>
    </location>
</feature>
<proteinExistence type="predicted"/>
<sequence length="391" mass="44015">MIILLQLTLDQFSSRLSNSDPFLNDIIERALIILNHKQFQDKILNELCSKVVKTRSSDCENLRQFVQDGCSRLKIEVCVQMLNVPDALMQCEAGGYDENKSCTIFINQSWYKRILQIEPNEKEYSFHVVLGLIKLIREVCYCCTNVFCAFSSIVNAEENKTKITPFSIGRKIVQTSPQAKVSPSKRKSKHGRSFRRLDPLKSEPVPQVPCRRIPAGVVQQISDQFLAVSSSKFAGNGIDNFDNFKVPFDQLFDANQTTESSSSHATPTRGKRQKLNHAHSDSSLSSSSSASASSIHMDNLCNIDPNDPNVLYPPFYIPPPGFVPRSPNSTEDEDDDDEPYRVNGMPPGFRDRQWALCVFDDVIQFTGAHSHRYAQFFLSQMAESLADPSAE</sequence>
<feature type="compositionally biased region" description="Basic residues" evidence="1">
    <location>
        <begin position="183"/>
        <end position="194"/>
    </location>
</feature>
<feature type="compositionally biased region" description="Polar residues" evidence="1">
    <location>
        <begin position="256"/>
        <end position="266"/>
    </location>
</feature>
<reference evidence="2" key="1">
    <citation type="submission" date="2021-02" db="EMBL/GenBank/DDBJ databases">
        <authorList>
            <person name="Nowell W R."/>
        </authorList>
    </citation>
    <scope>NUCLEOTIDE SEQUENCE</scope>
</reference>
<evidence type="ECO:0000313" key="2">
    <source>
        <dbReference type="EMBL" id="CAF1354012.1"/>
    </source>
</evidence>
<evidence type="ECO:0000313" key="3">
    <source>
        <dbReference type="Proteomes" id="UP000663828"/>
    </source>
</evidence>
<evidence type="ECO:0000256" key="1">
    <source>
        <dbReference type="SAM" id="MobiDB-lite"/>
    </source>
</evidence>
<dbReference type="Proteomes" id="UP000663828">
    <property type="component" value="Unassembled WGS sequence"/>
</dbReference>
<dbReference type="InterPro" id="IPR011989">
    <property type="entry name" value="ARM-like"/>
</dbReference>
<organism evidence="2 3">
    <name type="scientific">Adineta ricciae</name>
    <name type="common">Rotifer</name>
    <dbReference type="NCBI Taxonomy" id="249248"/>
    <lineage>
        <taxon>Eukaryota</taxon>
        <taxon>Metazoa</taxon>
        <taxon>Spiralia</taxon>
        <taxon>Gnathifera</taxon>
        <taxon>Rotifera</taxon>
        <taxon>Eurotatoria</taxon>
        <taxon>Bdelloidea</taxon>
        <taxon>Adinetida</taxon>
        <taxon>Adinetidae</taxon>
        <taxon>Adineta</taxon>
    </lineage>
</organism>